<dbReference type="Proteomes" id="UP000308549">
    <property type="component" value="Unassembled WGS sequence"/>
</dbReference>
<evidence type="ECO:0000313" key="12">
    <source>
        <dbReference type="Proteomes" id="UP000308549"/>
    </source>
</evidence>
<evidence type="ECO:0000256" key="2">
    <source>
        <dbReference type="ARBA" id="ARBA00022723"/>
    </source>
</evidence>
<feature type="domain" description="C2H2-type" evidence="10">
    <location>
        <begin position="96"/>
        <end position="126"/>
    </location>
</feature>
<dbReference type="GO" id="GO:0005634">
    <property type="term" value="C:nucleus"/>
    <property type="evidence" value="ECO:0007669"/>
    <property type="project" value="UniProtKB-SubCell"/>
</dbReference>
<dbReference type="EMBL" id="NAJL01000005">
    <property type="protein sequence ID" value="TKA32378.1"/>
    <property type="molecule type" value="Genomic_DNA"/>
</dbReference>
<dbReference type="GO" id="GO:0006357">
    <property type="term" value="P:regulation of transcription by RNA polymerase II"/>
    <property type="evidence" value="ECO:0007669"/>
    <property type="project" value="TreeGrafter"/>
</dbReference>
<keyword evidence="2" id="KW-0479">Metal-binding</keyword>
<accession>A0A4U0UAQ4</accession>
<feature type="domain" description="C2H2-type" evidence="10">
    <location>
        <begin position="68"/>
        <end position="95"/>
    </location>
</feature>
<comment type="subcellular location">
    <subcellularLocation>
        <location evidence="1">Nucleus</location>
    </subcellularLocation>
</comment>
<protein>
    <recommendedName>
        <fullName evidence="10">C2H2-type domain-containing protein</fullName>
    </recommendedName>
</protein>
<feature type="region of interest" description="Disordered" evidence="9">
    <location>
        <begin position="1"/>
        <end position="72"/>
    </location>
</feature>
<evidence type="ECO:0000256" key="1">
    <source>
        <dbReference type="ARBA" id="ARBA00004123"/>
    </source>
</evidence>
<keyword evidence="6" id="KW-0804">Transcription</keyword>
<evidence type="ECO:0000256" key="8">
    <source>
        <dbReference type="PROSITE-ProRule" id="PRU00042"/>
    </source>
</evidence>
<keyword evidence="5" id="KW-0805">Transcription regulation</keyword>
<feature type="region of interest" description="Disordered" evidence="9">
    <location>
        <begin position="457"/>
        <end position="480"/>
    </location>
</feature>
<dbReference type="Gene3D" id="3.30.160.60">
    <property type="entry name" value="Classic Zinc Finger"/>
    <property type="match status" value="3"/>
</dbReference>
<keyword evidence="12" id="KW-1185">Reference proteome</keyword>
<dbReference type="SUPFAM" id="SSF57667">
    <property type="entry name" value="beta-beta-alpha zinc fingers"/>
    <property type="match status" value="2"/>
</dbReference>
<feature type="compositionally biased region" description="Basic and acidic residues" evidence="9">
    <location>
        <begin position="469"/>
        <end position="480"/>
    </location>
</feature>
<evidence type="ECO:0000259" key="10">
    <source>
        <dbReference type="PROSITE" id="PS50157"/>
    </source>
</evidence>
<comment type="caution">
    <text evidence="11">The sequence shown here is derived from an EMBL/GenBank/DDBJ whole genome shotgun (WGS) entry which is preliminary data.</text>
</comment>
<proteinExistence type="predicted"/>
<dbReference type="PROSITE" id="PS50157">
    <property type="entry name" value="ZINC_FINGER_C2H2_2"/>
    <property type="match status" value="4"/>
</dbReference>
<dbReference type="GO" id="GO:0008270">
    <property type="term" value="F:zinc ion binding"/>
    <property type="evidence" value="ECO:0007669"/>
    <property type="project" value="UniProtKB-KW"/>
</dbReference>
<sequence length="508" mass="56155">MAGTSRQLPRQKRKAAGPIDPVAASSPPPTSKRARYGKKIKQETNEEEDEANEEQEWNGEDGERDGSDEAVKCGRTFATPAKLRRHEAVHEKKEETTCPEPGCGRVFRKQETLQRHIKTDHLGERAYQCTHVEVNEEGIAIACGQSFNKPAQLKSHGIRDHSGNRFFCDVCSPGVPPDDGSLEQVDSPYQQATKVGFQTYAELQTHIRIVHPPTCSQCGQPCETNRALKAHIDIEHSTLDERQQNFRCTWPGCDRGFTKSGNLKVHLQNFHAKARKFVCGEFALPDNPKVEGWNGIGCGNAFGTKANLEEHVRTQHLGMPAKVRPCRRRKAESASETPSTTMDVDELATPSSPSAKAESRPAVLSMLTGIGYADRRPLECLIHGCPNRFGKEYELATHLELTHGWQVDDVNDRLAEKRALEGGEFWVGGVEEEGEEGEEEEALREQLEKALRPLTGSERLPMLPGGQVHKGEDGKSREQHERVEGVAVNGMLGGEGEAMVLDPALLGQ</sequence>
<dbReference type="AlphaFoldDB" id="A0A4U0UAQ4"/>
<gene>
    <name evidence="11" type="ORF">B0A50_01484</name>
</gene>
<keyword evidence="3 8" id="KW-0863">Zinc-finger</keyword>
<evidence type="ECO:0000256" key="6">
    <source>
        <dbReference type="ARBA" id="ARBA00023163"/>
    </source>
</evidence>
<dbReference type="InterPro" id="IPR013087">
    <property type="entry name" value="Znf_C2H2_type"/>
</dbReference>
<dbReference type="InterPro" id="IPR051061">
    <property type="entry name" value="Zinc_finger_trans_reg"/>
</dbReference>
<feature type="domain" description="C2H2-type" evidence="10">
    <location>
        <begin position="127"/>
        <end position="166"/>
    </location>
</feature>
<dbReference type="PROSITE" id="PS00028">
    <property type="entry name" value="ZINC_FINGER_C2H2_1"/>
    <property type="match status" value="3"/>
</dbReference>
<organism evidence="11 12">
    <name type="scientific">Salinomyces thailandicus</name>
    <dbReference type="NCBI Taxonomy" id="706561"/>
    <lineage>
        <taxon>Eukaryota</taxon>
        <taxon>Fungi</taxon>
        <taxon>Dikarya</taxon>
        <taxon>Ascomycota</taxon>
        <taxon>Pezizomycotina</taxon>
        <taxon>Dothideomycetes</taxon>
        <taxon>Dothideomycetidae</taxon>
        <taxon>Mycosphaerellales</taxon>
        <taxon>Teratosphaeriaceae</taxon>
        <taxon>Salinomyces</taxon>
    </lineage>
</organism>
<evidence type="ECO:0000256" key="5">
    <source>
        <dbReference type="ARBA" id="ARBA00023015"/>
    </source>
</evidence>
<evidence type="ECO:0000256" key="4">
    <source>
        <dbReference type="ARBA" id="ARBA00022833"/>
    </source>
</evidence>
<evidence type="ECO:0000256" key="9">
    <source>
        <dbReference type="SAM" id="MobiDB-lite"/>
    </source>
</evidence>
<evidence type="ECO:0000313" key="11">
    <source>
        <dbReference type="EMBL" id="TKA32378.1"/>
    </source>
</evidence>
<name>A0A4U0UAQ4_9PEZI</name>
<feature type="compositionally biased region" description="Acidic residues" evidence="9">
    <location>
        <begin position="45"/>
        <end position="63"/>
    </location>
</feature>
<dbReference type="SMART" id="SM00355">
    <property type="entry name" value="ZnF_C2H2"/>
    <property type="match status" value="7"/>
</dbReference>
<keyword evidence="7" id="KW-0539">Nucleus</keyword>
<reference evidence="11 12" key="1">
    <citation type="submission" date="2017-03" db="EMBL/GenBank/DDBJ databases">
        <title>Genomes of endolithic fungi from Antarctica.</title>
        <authorList>
            <person name="Coleine C."/>
            <person name="Masonjones S."/>
            <person name="Stajich J.E."/>
        </authorList>
    </citation>
    <scope>NUCLEOTIDE SEQUENCE [LARGE SCALE GENOMIC DNA]</scope>
    <source>
        <strain evidence="11 12">CCFEE 6315</strain>
    </source>
</reference>
<dbReference type="PANTHER" id="PTHR46179">
    <property type="entry name" value="ZINC FINGER PROTEIN"/>
    <property type="match status" value="1"/>
</dbReference>
<evidence type="ECO:0000256" key="7">
    <source>
        <dbReference type="ARBA" id="ARBA00023242"/>
    </source>
</evidence>
<feature type="region of interest" description="Disordered" evidence="9">
    <location>
        <begin position="322"/>
        <end position="360"/>
    </location>
</feature>
<keyword evidence="4" id="KW-0862">Zinc</keyword>
<dbReference type="PANTHER" id="PTHR46179:SF13">
    <property type="entry name" value="C2H2-TYPE DOMAIN-CONTAINING PROTEIN"/>
    <property type="match status" value="1"/>
</dbReference>
<evidence type="ECO:0000256" key="3">
    <source>
        <dbReference type="ARBA" id="ARBA00022771"/>
    </source>
</evidence>
<dbReference type="Pfam" id="PF00096">
    <property type="entry name" value="zf-C2H2"/>
    <property type="match status" value="2"/>
</dbReference>
<dbReference type="OrthoDB" id="4748970at2759"/>
<feature type="domain" description="C2H2-type" evidence="10">
    <location>
        <begin position="246"/>
        <end position="276"/>
    </location>
</feature>
<dbReference type="InterPro" id="IPR036236">
    <property type="entry name" value="Znf_C2H2_sf"/>
</dbReference>